<protein>
    <submittedName>
        <fullName evidence="2">Uncharacterized protein</fullName>
    </submittedName>
</protein>
<evidence type="ECO:0000256" key="1">
    <source>
        <dbReference type="SAM" id="Phobius"/>
    </source>
</evidence>
<comment type="caution">
    <text evidence="2">The sequence shown here is derived from an EMBL/GenBank/DDBJ whole genome shotgun (WGS) entry which is preliminary data.</text>
</comment>
<name>A0A397V5K6_9GLOM</name>
<keyword evidence="1" id="KW-0472">Membrane</keyword>
<evidence type="ECO:0000313" key="3">
    <source>
        <dbReference type="Proteomes" id="UP000266673"/>
    </source>
</evidence>
<dbReference type="Proteomes" id="UP000266673">
    <property type="component" value="Unassembled WGS sequence"/>
</dbReference>
<keyword evidence="1" id="KW-0812">Transmembrane</keyword>
<feature type="transmembrane region" description="Helical" evidence="1">
    <location>
        <begin position="59"/>
        <end position="82"/>
    </location>
</feature>
<gene>
    <name evidence="2" type="ORF">C2G38_2246206</name>
</gene>
<keyword evidence="3" id="KW-1185">Reference proteome</keyword>
<dbReference type="AlphaFoldDB" id="A0A397V5K6"/>
<organism evidence="2 3">
    <name type="scientific">Gigaspora rosea</name>
    <dbReference type="NCBI Taxonomy" id="44941"/>
    <lineage>
        <taxon>Eukaryota</taxon>
        <taxon>Fungi</taxon>
        <taxon>Fungi incertae sedis</taxon>
        <taxon>Mucoromycota</taxon>
        <taxon>Glomeromycotina</taxon>
        <taxon>Glomeromycetes</taxon>
        <taxon>Diversisporales</taxon>
        <taxon>Gigasporaceae</taxon>
        <taxon>Gigaspora</taxon>
    </lineage>
</organism>
<proteinExistence type="predicted"/>
<sequence length="136" mass="15805">MTSILFELMIMKDPPGLSWLETKDGIHKSTNNLDDILCLAENEKQRVQQIHRKGSEIQVYSSLDMFGYGYGFVLVAAVKYYVMELTNFMLFEIEKRFPVLMIIKGNFDEYYDNINSTLTIVYYIIALFDLVGFAIM</sequence>
<reference evidence="2 3" key="1">
    <citation type="submission" date="2018-06" db="EMBL/GenBank/DDBJ databases">
        <title>Comparative genomics reveals the genomic features of Rhizophagus irregularis, R. cerebriforme, R. diaphanum and Gigaspora rosea, and their symbiotic lifestyle signature.</title>
        <authorList>
            <person name="Morin E."/>
            <person name="San Clemente H."/>
            <person name="Chen E.C.H."/>
            <person name="De La Providencia I."/>
            <person name="Hainaut M."/>
            <person name="Kuo A."/>
            <person name="Kohler A."/>
            <person name="Murat C."/>
            <person name="Tang N."/>
            <person name="Roy S."/>
            <person name="Loubradou J."/>
            <person name="Henrissat B."/>
            <person name="Grigoriev I.V."/>
            <person name="Corradi N."/>
            <person name="Roux C."/>
            <person name="Martin F.M."/>
        </authorList>
    </citation>
    <scope>NUCLEOTIDE SEQUENCE [LARGE SCALE GENOMIC DNA]</scope>
    <source>
        <strain evidence="2 3">DAOM 194757</strain>
    </source>
</reference>
<evidence type="ECO:0000313" key="2">
    <source>
        <dbReference type="EMBL" id="RIB17740.1"/>
    </source>
</evidence>
<dbReference type="EMBL" id="QKWP01000586">
    <property type="protein sequence ID" value="RIB17740.1"/>
    <property type="molecule type" value="Genomic_DNA"/>
</dbReference>
<accession>A0A397V5K6</accession>
<keyword evidence="1" id="KW-1133">Transmembrane helix</keyword>
<feature type="transmembrane region" description="Helical" evidence="1">
    <location>
        <begin position="114"/>
        <end position="135"/>
    </location>
</feature>